<feature type="signal peptide" evidence="1">
    <location>
        <begin position="1"/>
        <end position="27"/>
    </location>
</feature>
<evidence type="ECO:0000313" key="4">
    <source>
        <dbReference type="WBParaSite" id="HPBE_0002236201-mRNA-1"/>
    </source>
</evidence>
<protein>
    <submittedName>
        <fullName evidence="4">Secreted protein</fullName>
    </submittedName>
</protein>
<organism evidence="3 4">
    <name type="scientific">Heligmosomoides polygyrus</name>
    <name type="common">Parasitic roundworm</name>
    <dbReference type="NCBI Taxonomy" id="6339"/>
    <lineage>
        <taxon>Eukaryota</taxon>
        <taxon>Metazoa</taxon>
        <taxon>Ecdysozoa</taxon>
        <taxon>Nematoda</taxon>
        <taxon>Chromadorea</taxon>
        <taxon>Rhabditida</taxon>
        <taxon>Rhabditina</taxon>
        <taxon>Rhabditomorpha</taxon>
        <taxon>Strongyloidea</taxon>
        <taxon>Heligmosomidae</taxon>
        <taxon>Heligmosomoides</taxon>
    </lineage>
</organism>
<reference evidence="4" key="2">
    <citation type="submission" date="2019-09" db="UniProtKB">
        <authorList>
            <consortium name="WormBaseParasite"/>
        </authorList>
    </citation>
    <scope>IDENTIFICATION</scope>
</reference>
<dbReference type="OrthoDB" id="10010359at2759"/>
<dbReference type="AlphaFoldDB" id="A0A183GIB3"/>
<feature type="chain" id="PRO_5044552120" evidence="1">
    <location>
        <begin position="28"/>
        <end position="74"/>
    </location>
</feature>
<name>A0A183GIB3_HELPZ</name>
<evidence type="ECO:0000313" key="3">
    <source>
        <dbReference type="Proteomes" id="UP000050761"/>
    </source>
</evidence>
<evidence type="ECO:0000256" key="1">
    <source>
        <dbReference type="SAM" id="SignalP"/>
    </source>
</evidence>
<accession>A0A183GIB3</accession>
<keyword evidence="1" id="KW-0732">Signal</keyword>
<dbReference type="EMBL" id="UZAH01033916">
    <property type="protein sequence ID" value="VDP32111.1"/>
    <property type="molecule type" value="Genomic_DNA"/>
</dbReference>
<sequence>MLAAFCSELIYLLYALVLIRPTPRATTVPSMWARSYPLLGFGFRKVTVPVLDFIHGRLGGDRSEETTLRSYKPA</sequence>
<gene>
    <name evidence="2" type="ORF">HPBE_LOCUS22361</name>
</gene>
<keyword evidence="3" id="KW-1185">Reference proteome</keyword>
<dbReference type="WBParaSite" id="HPBE_0002236201-mRNA-1">
    <property type="protein sequence ID" value="HPBE_0002236201-mRNA-1"/>
    <property type="gene ID" value="HPBE_0002236201"/>
</dbReference>
<proteinExistence type="predicted"/>
<reference evidence="2 3" key="1">
    <citation type="submission" date="2018-11" db="EMBL/GenBank/DDBJ databases">
        <authorList>
            <consortium name="Pathogen Informatics"/>
        </authorList>
    </citation>
    <scope>NUCLEOTIDE SEQUENCE [LARGE SCALE GENOMIC DNA]</scope>
</reference>
<dbReference type="Proteomes" id="UP000050761">
    <property type="component" value="Unassembled WGS sequence"/>
</dbReference>
<evidence type="ECO:0000313" key="2">
    <source>
        <dbReference type="EMBL" id="VDP32111.1"/>
    </source>
</evidence>
<accession>A0A3P8CHQ7</accession>